<reference evidence="2" key="2">
    <citation type="submission" date="2020-02" db="EMBL/GenBank/DDBJ databases">
        <authorList>
            <person name="Gilchrist C.L.M."/>
            <person name="Chooi Y.-H."/>
        </authorList>
    </citation>
    <scope>NUCLEOTIDE SEQUENCE</scope>
    <source>
        <strain evidence="2">MST-FP2251</strain>
    </source>
</reference>
<feature type="compositionally biased region" description="Low complexity" evidence="1">
    <location>
        <begin position="341"/>
        <end position="357"/>
    </location>
</feature>
<feature type="region of interest" description="Disordered" evidence="1">
    <location>
        <begin position="304"/>
        <end position="360"/>
    </location>
</feature>
<reference evidence="2" key="1">
    <citation type="journal article" date="2019" name="Beilstein J. Org. Chem.">
        <title>Nanangenines: drimane sesquiterpenoids as the dominant metabolite cohort of a novel Australian fungus, Aspergillus nanangensis.</title>
        <authorList>
            <person name="Lacey H.J."/>
            <person name="Gilchrist C.L.M."/>
            <person name="Crombie A."/>
            <person name="Kalaitzis J.A."/>
            <person name="Vuong D."/>
            <person name="Rutledge P.J."/>
            <person name="Turner P."/>
            <person name="Pitt J.I."/>
            <person name="Lacey E."/>
            <person name="Chooi Y.H."/>
            <person name="Piggott A.M."/>
        </authorList>
    </citation>
    <scope>NUCLEOTIDE SEQUENCE</scope>
    <source>
        <strain evidence="2">MST-FP2251</strain>
    </source>
</reference>
<keyword evidence="3" id="KW-1185">Reference proteome</keyword>
<organism evidence="2 3">
    <name type="scientific">Aspergillus nanangensis</name>
    <dbReference type="NCBI Taxonomy" id="2582783"/>
    <lineage>
        <taxon>Eukaryota</taxon>
        <taxon>Fungi</taxon>
        <taxon>Dikarya</taxon>
        <taxon>Ascomycota</taxon>
        <taxon>Pezizomycotina</taxon>
        <taxon>Eurotiomycetes</taxon>
        <taxon>Eurotiomycetidae</taxon>
        <taxon>Eurotiales</taxon>
        <taxon>Aspergillaceae</taxon>
        <taxon>Aspergillus</taxon>
        <taxon>Aspergillus subgen. Circumdati</taxon>
    </lineage>
</organism>
<proteinExistence type="predicted"/>
<dbReference type="AlphaFoldDB" id="A0AAD4GWQ4"/>
<evidence type="ECO:0000313" key="3">
    <source>
        <dbReference type="Proteomes" id="UP001194746"/>
    </source>
</evidence>
<feature type="region of interest" description="Disordered" evidence="1">
    <location>
        <begin position="196"/>
        <end position="232"/>
    </location>
</feature>
<gene>
    <name evidence="2" type="ORF">FE257_005609</name>
</gene>
<dbReference type="PROSITE" id="PS51257">
    <property type="entry name" value="PROKAR_LIPOPROTEIN"/>
    <property type="match status" value="1"/>
</dbReference>
<feature type="region of interest" description="Disordered" evidence="1">
    <location>
        <begin position="430"/>
        <end position="455"/>
    </location>
</feature>
<evidence type="ECO:0000256" key="1">
    <source>
        <dbReference type="SAM" id="MobiDB-lite"/>
    </source>
</evidence>
<sequence length="526" mass="57537">MNRAIEQAGSLVTGWISSCLFCPASGEDDESFHHRQSIRRKGAERDMQICHTQQPHLVPPMRLVLYDDLPGPGPPPAPRASSIPSWVMEGGRNLASRASTRASMTFKRKSAAPTRISAPSDFRRVSSFTFPGEEMLLKHRNGSFKPLELTFNTPTNLLPDLSHMFDHFHLDNEDHLHYRHTASPLTRLPMALDTSTDLTHSSRRFSRPRTHHPSSSFQLPRKPVGSGSRRSSLATLEQHLVDRHSTPITSPLIPHFSTRSSAVTGLTAGVISPLPSRLDFAGPGIVPGIGAVTTKSSRATHASPLANAISTTAVPRTPNLPDRPSLPSIPTEEEQPDSQFTRPPTTTSSSESATRTPPRSDRVAQWLFQTINNTPPRPFSPSSNWKSPHILPEKFSVAPFRIRSRTLSGSTVMSTQTSIIPPFKTSSISSAGTTVAPGPPVRVSTSSSFSPEPSGLAKELELSPALPASFSRPLTTSVKQALPGSQSEERTYPTIYEGQQQHRYKYEDFAQPQYGDHRHSAVGVAF</sequence>
<comment type="caution">
    <text evidence="2">The sequence shown here is derived from an EMBL/GenBank/DDBJ whole genome shotgun (WGS) entry which is preliminary data.</text>
</comment>
<protein>
    <submittedName>
        <fullName evidence="2">Uncharacterized protein</fullName>
    </submittedName>
</protein>
<evidence type="ECO:0000313" key="2">
    <source>
        <dbReference type="EMBL" id="KAF9890743.1"/>
    </source>
</evidence>
<feature type="compositionally biased region" description="Low complexity" evidence="1">
    <location>
        <begin position="441"/>
        <end position="454"/>
    </location>
</feature>
<feature type="compositionally biased region" description="Basic residues" evidence="1">
    <location>
        <begin position="201"/>
        <end position="212"/>
    </location>
</feature>
<dbReference type="Proteomes" id="UP001194746">
    <property type="component" value="Unassembled WGS sequence"/>
</dbReference>
<name>A0AAD4GWQ4_ASPNN</name>
<dbReference type="EMBL" id="VCAU01000024">
    <property type="protein sequence ID" value="KAF9890743.1"/>
    <property type="molecule type" value="Genomic_DNA"/>
</dbReference>
<accession>A0AAD4GWQ4</accession>